<evidence type="ECO:0000256" key="2">
    <source>
        <dbReference type="ARBA" id="ARBA00023180"/>
    </source>
</evidence>
<dbReference type="Proteomes" id="UP000695000">
    <property type="component" value="Unplaced"/>
</dbReference>
<dbReference type="GeneID" id="108557582"/>
<reference evidence="5" key="1">
    <citation type="submission" date="2025-08" db="UniProtKB">
        <authorList>
            <consortium name="RefSeq"/>
        </authorList>
    </citation>
    <scope>IDENTIFICATION</scope>
    <source>
        <tissue evidence="5">Whole Larva</tissue>
    </source>
</reference>
<keyword evidence="3" id="KW-0732">Signal</keyword>
<organism evidence="4 5">
    <name type="scientific">Nicrophorus vespilloides</name>
    <name type="common">Boreal carrion beetle</name>
    <dbReference type="NCBI Taxonomy" id="110193"/>
    <lineage>
        <taxon>Eukaryota</taxon>
        <taxon>Metazoa</taxon>
        <taxon>Ecdysozoa</taxon>
        <taxon>Arthropoda</taxon>
        <taxon>Hexapoda</taxon>
        <taxon>Insecta</taxon>
        <taxon>Pterygota</taxon>
        <taxon>Neoptera</taxon>
        <taxon>Endopterygota</taxon>
        <taxon>Coleoptera</taxon>
        <taxon>Polyphaga</taxon>
        <taxon>Staphyliniformia</taxon>
        <taxon>Silphidae</taxon>
        <taxon>Nicrophorinae</taxon>
        <taxon>Nicrophorus</taxon>
    </lineage>
</organism>
<evidence type="ECO:0000313" key="4">
    <source>
        <dbReference type="Proteomes" id="UP000695000"/>
    </source>
</evidence>
<dbReference type="Pfam" id="PF03227">
    <property type="entry name" value="GILT"/>
    <property type="match status" value="1"/>
</dbReference>
<keyword evidence="4" id="KW-1185">Reference proteome</keyword>
<name>A0ABM1M507_NICVS</name>
<protein>
    <submittedName>
        <fullName evidence="5">GILT-like protein F37H8.5</fullName>
    </submittedName>
</protein>
<evidence type="ECO:0000256" key="1">
    <source>
        <dbReference type="ARBA" id="ARBA00005679"/>
    </source>
</evidence>
<dbReference type="PANTHER" id="PTHR13234:SF68">
    <property type="entry name" value="GH19763P"/>
    <property type="match status" value="1"/>
</dbReference>
<proteinExistence type="inferred from homology"/>
<dbReference type="InterPro" id="IPR004911">
    <property type="entry name" value="Interferon-induced_GILT"/>
</dbReference>
<evidence type="ECO:0000313" key="5">
    <source>
        <dbReference type="RefSeq" id="XP_017769657.1"/>
    </source>
</evidence>
<accession>A0ABM1M507</accession>
<dbReference type="PANTHER" id="PTHR13234">
    <property type="entry name" value="GAMMA-INTERFERON INDUCIBLE LYSOSOMAL THIOL REDUCTASE GILT"/>
    <property type="match status" value="1"/>
</dbReference>
<dbReference type="RefSeq" id="XP_017769657.1">
    <property type="nucleotide sequence ID" value="XM_017914168.1"/>
</dbReference>
<keyword evidence="2" id="KW-0325">Glycoprotein</keyword>
<feature type="chain" id="PRO_5047000704" evidence="3">
    <location>
        <begin position="19"/>
        <end position="202"/>
    </location>
</feature>
<dbReference type="Gene3D" id="3.40.30.10">
    <property type="entry name" value="Glutaredoxin"/>
    <property type="match status" value="1"/>
</dbReference>
<feature type="signal peptide" evidence="3">
    <location>
        <begin position="1"/>
        <end position="18"/>
    </location>
</feature>
<gene>
    <name evidence="5" type="primary">LOC108557582</name>
</gene>
<sequence>MRSATFVLLFALACVSFAEEEKKLKIGVYYESLCPDSLRFITKQLNPSWSDVSEYVDITFIPFGKSESVKDGEYFRCQHGPEECKGNRIQSCALDALTDQTKEVEFVNCFMTEYNKYSDKDFGEVCIENAGLKVEDVKNCFDSDKGKELQLQAEKDTIAISPKFVPTVVYNEVFDQKLQQDSMTDFKGTACKLIKENHPNAC</sequence>
<comment type="similarity">
    <text evidence="1">Belongs to the GILT family.</text>
</comment>
<evidence type="ECO:0000256" key="3">
    <source>
        <dbReference type="SAM" id="SignalP"/>
    </source>
</evidence>